<dbReference type="CDD" id="cd07207">
    <property type="entry name" value="Pat_ExoU_VipD_like"/>
    <property type="match status" value="1"/>
</dbReference>
<accession>A0A366EIW7</accession>
<dbReference type="InterPro" id="IPR016035">
    <property type="entry name" value="Acyl_Trfase/lysoPLipase"/>
</dbReference>
<dbReference type="SUPFAM" id="SSF52151">
    <property type="entry name" value="FabD/lysophospholipase-like"/>
    <property type="match status" value="1"/>
</dbReference>
<protein>
    <submittedName>
        <fullName evidence="4">NTE family protein</fullName>
    </submittedName>
</protein>
<dbReference type="Pfam" id="PF01734">
    <property type="entry name" value="Patatin"/>
    <property type="match status" value="1"/>
</dbReference>
<feature type="active site" description="Nucleophile" evidence="2">
    <location>
        <position position="38"/>
    </location>
</feature>
<dbReference type="OrthoDB" id="9770965at2"/>
<evidence type="ECO:0000313" key="4">
    <source>
        <dbReference type="EMBL" id="RBP01419.1"/>
    </source>
</evidence>
<keyword evidence="2" id="KW-0442">Lipid degradation</keyword>
<evidence type="ECO:0000259" key="3">
    <source>
        <dbReference type="PROSITE" id="PS51635"/>
    </source>
</evidence>
<feature type="domain" description="PNPLA" evidence="3">
    <location>
        <begin position="5"/>
        <end position="198"/>
    </location>
</feature>
<dbReference type="AlphaFoldDB" id="A0A366EIW7"/>
<dbReference type="RefSeq" id="WP_113866061.1">
    <property type="nucleotide sequence ID" value="NZ_BAABQN010000001.1"/>
</dbReference>
<dbReference type="InterPro" id="IPR002641">
    <property type="entry name" value="PNPLA_dom"/>
</dbReference>
<sequence length="296" mass="33529">MKIDGAFSGGGVKAFAYMGALEVLEEKGFEFVRVAGSSAGAIVAGFLAAGYSNKDIQKIFMDVDLKEFMDNSLLEKYIPIIKWLSLYFTMGLYKGKRFEDWLYSMLGQKQVYTFGDISADRLKVIVADLSLGKIVVIPDDLERIYHLSPENFSVAKAIRMSASLPYFFRPEKLLNRDNEKSIIVDGGVLSNLPLWLFEQKKSKRVRPLLGMKLTAPADQIPPKQITNALDLTKDLINTMRIAHDNRYISQRYQGDILFLPVTHVKVSALNVSMEEKKHLVAFGRERTEAFLKKWSK</sequence>
<dbReference type="GO" id="GO:0016042">
    <property type="term" value="P:lipid catabolic process"/>
    <property type="evidence" value="ECO:0007669"/>
    <property type="project" value="UniProtKB-UniRule"/>
</dbReference>
<dbReference type="Proteomes" id="UP000252254">
    <property type="component" value="Unassembled WGS sequence"/>
</dbReference>
<dbReference type="PROSITE" id="PS51635">
    <property type="entry name" value="PNPLA"/>
    <property type="match status" value="1"/>
</dbReference>
<evidence type="ECO:0000256" key="2">
    <source>
        <dbReference type="PROSITE-ProRule" id="PRU01161"/>
    </source>
</evidence>
<dbReference type="GO" id="GO:0016787">
    <property type="term" value="F:hydrolase activity"/>
    <property type="evidence" value="ECO:0007669"/>
    <property type="project" value="UniProtKB-UniRule"/>
</dbReference>
<comment type="caution">
    <text evidence="4">The sequence shown here is derived from an EMBL/GenBank/DDBJ whole genome shotgun (WGS) entry which is preliminary data.</text>
</comment>
<keyword evidence="2" id="KW-0378">Hydrolase</keyword>
<keyword evidence="5" id="KW-1185">Reference proteome</keyword>
<dbReference type="PANTHER" id="PTHR46394:SF1">
    <property type="entry name" value="PNPLA DOMAIN-CONTAINING PROTEIN"/>
    <property type="match status" value="1"/>
</dbReference>
<gene>
    <name evidence="4" type="ORF">DES48_101156</name>
</gene>
<feature type="short sequence motif" description="GXSXG" evidence="2">
    <location>
        <begin position="36"/>
        <end position="40"/>
    </location>
</feature>
<evidence type="ECO:0000313" key="5">
    <source>
        <dbReference type="Proteomes" id="UP000252254"/>
    </source>
</evidence>
<organism evidence="4 5">
    <name type="scientific">Paraliobacillus ryukyuensis</name>
    <dbReference type="NCBI Taxonomy" id="200904"/>
    <lineage>
        <taxon>Bacteria</taxon>
        <taxon>Bacillati</taxon>
        <taxon>Bacillota</taxon>
        <taxon>Bacilli</taxon>
        <taxon>Bacillales</taxon>
        <taxon>Bacillaceae</taxon>
        <taxon>Paraliobacillus</taxon>
    </lineage>
</organism>
<dbReference type="Gene3D" id="3.40.1090.10">
    <property type="entry name" value="Cytosolic phospholipase A2 catalytic domain"/>
    <property type="match status" value="2"/>
</dbReference>
<comment type="caution">
    <text evidence="2">Lacks conserved residue(s) required for the propagation of feature annotation.</text>
</comment>
<name>A0A366EIW7_9BACI</name>
<dbReference type="EMBL" id="QNRI01000001">
    <property type="protein sequence ID" value="RBP01419.1"/>
    <property type="molecule type" value="Genomic_DNA"/>
</dbReference>
<evidence type="ECO:0000256" key="1">
    <source>
        <dbReference type="ARBA" id="ARBA00023098"/>
    </source>
</evidence>
<dbReference type="PANTHER" id="PTHR46394">
    <property type="entry name" value="ANNEXIN"/>
    <property type="match status" value="1"/>
</dbReference>
<feature type="active site" description="Proton acceptor" evidence="2">
    <location>
        <position position="185"/>
    </location>
</feature>
<keyword evidence="1 2" id="KW-0443">Lipid metabolism</keyword>
<feature type="short sequence motif" description="DGA/G" evidence="2">
    <location>
        <begin position="185"/>
        <end position="187"/>
    </location>
</feature>
<reference evidence="4 5" key="1">
    <citation type="submission" date="2018-06" db="EMBL/GenBank/DDBJ databases">
        <title>Genomic Encyclopedia of Type Strains, Phase IV (KMG-IV): sequencing the most valuable type-strain genomes for metagenomic binning, comparative biology and taxonomic classification.</title>
        <authorList>
            <person name="Goeker M."/>
        </authorList>
    </citation>
    <scope>NUCLEOTIDE SEQUENCE [LARGE SCALE GENOMIC DNA]</scope>
    <source>
        <strain evidence="4 5">DSM 15140</strain>
    </source>
</reference>
<proteinExistence type="predicted"/>
<dbReference type="STRING" id="200904.GCA_900168775_02537"/>
<dbReference type="InterPro" id="IPR052580">
    <property type="entry name" value="Lipid_Hydrolase"/>
</dbReference>